<organism evidence="1 2">
    <name type="scientific">Nostoc flagelliforme FACHB-838</name>
    <dbReference type="NCBI Taxonomy" id="2692904"/>
    <lineage>
        <taxon>Bacteria</taxon>
        <taxon>Bacillati</taxon>
        <taxon>Cyanobacteriota</taxon>
        <taxon>Cyanophyceae</taxon>
        <taxon>Nostocales</taxon>
        <taxon>Nostocaceae</taxon>
        <taxon>Nostoc</taxon>
    </lineage>
</organism>
<gene>
    <name evidence="1" type="ORF">H6G97_31710</name>
</gene>
<proteinExistence type="predicted"/>
<evidence type="ECO:0000313" key="1">
    <source>
        <dbReference type="EMBL" id="MBD2533870.1"/>
    </source>
</evidence>
<evidence type="ECO:0000313" key="2">
    <source>
        <dbReference type="Proteomes" id="UP000623440"/>
    </source>
</evidence>
<keyword evidence="2" id="KW-1185">Reference proteome</keyword>
<sequence length="62" mass="7137">MKSHGYLTAYSISRLVSLVVRKRLFVSDVYDKLGLRNLTFFCAECVGVARRRHRSTATVKYP</sequence>
<dbReference type="RefSeq" id="WP_190944412.1">
    <property type="nucleotide sequence ID" value="NZ_JACJSI010000119.1"/>
</dbReference>
<reference evidence="1 2" key="1">
    <citation type="journal article" date="2020" name="ISME J.">
        <title>Comparative genomics reveals insights into cyanobacterial evolution and habitat adaptation.</title>
        <authorList>
            <person name="Chen M.Y."/>
            <person name="Teng W.K."/>
            <person name="Zhao L."/>
            <person name="Hu C.X."/>
            <person name="Zhou Y.K."/>
            <person name="Han B.P."/>
            <person name="Song L.R."/>
            <person name="Shu W.S."/>
        </authorList>
    </citation>
    <scope>NUCLEOTIDE SEQUENCE [LARGE SCALE GENOMIC DNA]</scope>
    <source>
        <strain evidence="1 2">FACHB-838</strain>
    </source>
</reference>
<evidence type="ECO:0008006" key="3">
    <source>
        <dbReference type="Google" id="ProtNLM"/>
    </source>
</evidence>
<name>A0ABR8DY66_9NOSO</name>
<dbReference type="EMBL" id="JACJSI010000119">
    <property type="protein sequence ID" value="MBD2533870.1"/>
    <property type="molecule type" value="Genomic_DNA"/>
</dbReference>
<protein>
    <recommendedName>
        <fullName evidence="3">Transposase</fullName>
    </recommendedName>
</protein>
<accession>A0ABR8DY66</accession>
<comment type="caution">
    <text evidence="1">The sequence shown here is derived from an EMBL/GenBank/DDBJ whole genome shotgun (WGS) entry which is preliminary data.</text>
</comment>
<dbReference type="Proteomes" id="UP000623440">
    <property type="component" value="Unassembled WGS sequence"/>
</dbReference>